<reference evidence="2" key="1">
    <citation type="submission" date="2023-05" db="EMBL/GenBank/DDBJ databases">
        <title>Nepenthes gracilis genome sequencing.</title>
        <authorList>
            <person name="Fukushima K."/>
        </authorList>
    </citation>
    <scope>NUCLEOTIDE SEQUENCE</scope>
    <source>
        <strain evidence="2">SING2019-196</strain>
    </source>
</reference>
<sequence>MLKKYLFSSLAHYSLADIFTIHEQSRISSNLSSITHSPLLVCCEGRNFRSIEAPHQFVAGDMVFLCWNRPSLKQQKACIDRTDSFNYDGKFKGATAGSVSSLQKDMHLSEAGFLLNHARIFLGSGLETYEKAKFALRNWRHFQLSWTFVDCATPIKSGAKFCVCVNEFLPWLMLPLQVLYVNENEGTNKLKASLSFGSGTLQGHLLAGEERFSVELDENNKVWYEILSFSKPACFISFVAFPYVRLRQKYFVAESTKAVLKHCSS</sequence>
<dbReference type="PANTHER" id="PTHR34202:SF1">
    <property type="entry name" value="UPF0548 PROTEIN"/>
    <property type="match status" value="1"/>
</dbReference>
<name>A0AAD3T7J6_NEPGR</name>
<dbReference type="Proteomes" id="UP001279734">
    <property type="component" value="Unassembled WGS sequence"/>
</dbReference>
<dbReference type="PANTHER" id="PTHR34202">
    <property type="entry name" value="UPF0548 PROTEIN"/>
    <property type="match status" value="1"/>
</dbReference>
<accession>A0AAD3T7J6</accession>
<proteinExistence type="predicted"/>
<organism evidence="2 3">
    <name type="scientific">Nepenthes gracilis</name>
    <name type="common">Slender pitcher plant</name>
    <dbReference type="NCBI Taxonomy" id="150966"/>
    <lineage>
        <taxon>Eukaryota</taxon>
        <taxon>Viridiplantae</taxon>
        <taxon>Streptophyta</taxon>
        <taxon>Embryophyta</taxon>
        <taxon>Tracheophyta</taxon>
        <taxon>Spermatophyta</taxon>
        <taxon>Magnoliopsida</taxon>
        <taxon>eudicotyledons</taxon>
        <taxon>Gunneridae</taxon>
        <taxon>Pentapetalae</taxon>
        <taxon>Caryophyllales</taxon>
        <taxon>Nepenthaceae</taxon>
        <taxon>Nepenthes</taxon>
    </lineage>
</organism>
<evidence type="ECO:0000259" key="1">
    <source>
        <dbReference type="Pfam" id="PF09348"/>
    </source>
</evidence>
<feature type="domain" description="DUF1990" evidence="1">
    <location>
        <begin position="111"/>
        <end position="257"/>
    </location>
</feature>
<gene>
    <name evidence="2" type="ORF">Nepgr_026045</name>
</gene>
<evidence type="ECO:0000313" key="3">
    <source>
        <dbReference type="Proteomes" id="UP001279734"/>
    </source>
</evidence>
<dbReference type="EMBL" id="BSYO01000027">
    <property type="protein sequence ID" value="GMH24202.1"/>
    <property type="molecule type" value="Genomic_DNA"/>
</dbReference>
<dbReference type="AlphaFoldDB" id="A0AAD3T7J6"/>
<evidence type="ECO:0000313" key="2">
    <source>
        <dbReference type="EMBL" id="GMH24202.1"/>
    </source>
</evidence>
<keyword evidence="3" id="KW-1185">Reference proteome</keyword>
<dbReference type="InterPro" id="IPR018960">
    <property type="entry name" value="DUF1990"/>
</dbReference>
<protein>
    <recommendedName>
        <fullName evidence="1">DUF1990 domain-containing protein</fullName>
    </recommendedName>
</protein>
<comment type="caution">
    <text evidence="2">The sequence shown here is derived from an EMBL/GenBank/DDBJ whole genome shotgun (WGS) entry which is preliminary data.</text>
</comment>
<dbReference type="Pfam" id="PF09348">
    <property type="entry name" value="DUF1990"/>
    <property type="match status" value="1"/>
</dbReference>